<accession>A0A9X9ETN3</accession>
<evidence type="ECO:0000259" key="3">
    <source>
        <dbReference type="Pfam" id="PF13614"/>
    </source>
</evidence>
<reference evidence="4 5" key="1">
    <citation type="journal article" date="2019" name="Environ. Microbiol.">
        <title>An active ?-lactamase is a part of an orchestrated cell wall stress resistance network of Bacillus subtilis and related rhizosphere species.</title>
        <authorList>
            <person name="Bucher T."/>
            <person name="Keren-Paz A."/>
            <person name="Hausser J."/>
            <person name="Olender T."/>
            <person name="Cytryn E."/>
            <person name="Kolodkin-Gal I."/>
        </authorList>
    </citation>
    <scope>NUCLEOTIDE SEQUENCE [LARGE SCALE GENOMIC DNA]</scope>
    <source>
        <strain evidence="4 5">I4</strain>
    </source>
</reference>
<dbReference type="AlphaFoldDB" id="A0A9X9ETN3"/>
<dbReference type="CDD" id="cd02038">
    <property type="entry name" value="FlhG-like"/>
    <property type="match status" value="1"/>
</dbReference>
<evidence type="ECO:0000313" key="5">
    <source>
        <dbReference type="Proteomes" id="UP000309170"/>
    </source>
</evidence>
<keyword evidence="2" id="KW-0067">ATP-binding</keyword>
<name>A0A9X9ETN3_9BACI</name>
<dbReference type="InterPro" id="IPR027417">
    <property type="entry name" value="P-loop_NTPase"/>
</dbReference>
<dbReference type="InterPro" id="IPR033875">
    <property type="entry name" value="FlhG"/>
</dbReference>
<feature type="domain" description="AAA" evidence="3">
    <location>
        <begin position="22"/>
        <end position="180"/>
    </location>
</feature>
<dbReference type="PIRSF" id="PIRSF003092">
    <property type="entry name" value="MinD"/>
    <property type="match status" value="1"/>
</dbReference>
<evidence type="ECO:0000313" key="4">
    <source>
        <dbReference type="EMBL" id="TKH14038.1"/>
    </source>
</evidence>
<dbReference type="GO" id="GO:0005524">
    <property type="term" value="F:ATP binding"/>
    <property type="evidence" value="ECO:0007669"/>
    <property type="project" value="UniProtKB-KW"/>
</dbReference>
<protein>
    <submittedName>
        <fullName evidence="4">MinD/ParA family protein</fullName>
    </submittedName>
</protein>
<dbReference type="PANTHER" id="PTHR43384:SF4">
    <property type="entry name" value="CELLULOSE BIOSYNTHESIS PROTEIN BCSQ-RELATED"/>
    <property type="match status" value="1"/>
</dbReference>
<dbReference type="Proteomes" id="UP000309170">
    <property type="component" value="Unassembled WGS sequence"/>
</dbReference>
<dbReference type="GO" id="GO:0009898">
    <property type="term" value="C:cytoplasmic side of plasma membrane"/>
    <property type="evidence" value="ECO:0007669"/>
    <property type="project" value="TreeGrafter"/>
</dbReference>
<gene>
    <name evidence="4" type="ORF">FC678_05715</name>
</gene>
<comment type="caution">
    <text evidence="4">The sequence shown here is derived from an EMBL/GenBank/DDBJ whole genome shotgun (WGS) entry which is preliminary data.</text>
</comment>
<dbReference type="InterPro" id="IPR050625">
    <property type="entry name" value="ParA/MinD_ATPase"/>
</dbReference>
<dbReference type="InterPro" id="IPR025669">
    <property type="entry name" value="AAA_dom"/>
</dbReference>
<dbReference type="Pfam" id="PF13614">
    <property type="entry name" value="AAA_31"/>
    <property type="match status" value="1"/>
</dbReference>
<dbReference type="InterPro" id="IPR025501">
    <property type="entry name" value="MinD_FleN"/>
</dbReference>
<evidence type="ECO:0000256" key="2">
    <source>
        <dbReference type="ARBA" id="ARBA00022840"/>
    </source>
</evidence>
<organism evidence="4 5">
    <name type="scientific">Peribacillus simplex</name>
    <dbReference type="NCBI Taxonomy" id="1478"/>
    <lineage>
        <taxon>Bacteria</taxon>
        <taxon>Bacillati</taxon>
        <taxon>Bacillota</taxon>
        <taxon>Bacilli</taxon>
        <taxon>Bacillales</taxon>
        <taxon>Bacillaceae</taxon>
        <taxon>Peribacillus</taxon>
    </lineage>
</organism>
<dbReference type="EMBL" id="SZNT01000061">
    <property type="protein sequence ID" value="TKH14038.1"/>
    <property type="molecule type" value="Genomic_DNA"/>
</dbReference>
<dbReference type="RefSeq" id="WP_137019729.1">
    <property type="nucleotide sequence ID" value="NZ_SZNS01000064.1"/>
</dbReference>
<dbReference type="GO" id="GO:0016887">
    <property type="term" value="F:ATP hydrolysis activity"/>
    <property type="evidence" value="ECO:0007669"/>
    <property type="project" value="TreeGrafter"/>
</dbReference>
<dbReference type="Gene3D" id="3.40.50.300">
    <property type="entry name" value="P-loop containing nucleotide triphosphate hydrolases"/>
    <property type="match status" value="1"/>
</dbReference>
<dbReference type="SUPFAM" id="SSF52540">
    <property type="entry name" value="P-loop containing nucleoside triphosphate hydrolases"/>
    <property type="match status" value="1"/>
</dbReference>
<dbReference type="GO" id="GO:0005829">
    <property type="term" value="C:cytosol"/>
    <property type="evidence" value="ECO:0007669"/>
    <property type="project" value="TreeGrafter"/>
</dbReference>
<sequence>MKDQAENLRRRLEARQNRSMAKTIAVLSGKGGVGKSNFSLNFSIALSQRGKKVLLFDMDIGMGNIDILIGEQSPCSIIDFFENDCSLKDIIMAGPGNISIISGGTGLTNLFSLDEEKYTRFNEEFSLVLANYDYILFDMGAGITQDSMKFLLCVDELVVITTPEPTSIMDAYSAMKYIHSNKETPLFLVCNRALTSKDGKETIKRLQNALVKFLGMETVALGYLPDDRTVPNSVTKQMPFLLFDSEADVSKAIMDIASGYANHSFGEELTLQKSHFLQNMKRYFLGK</sequence>
<dbReference type="GO" id="GO:0051782">
    <property type="term" value="P:negative regulation of cell division"/>
    <property type="evidence" value="ECO:0007669"/>
    <property type="project" value="TreeGrafter"/>
</dbReference>
<proteinExistence type="predicted"/>
<evidence type="ECO:0000256" key="1">
    <source>
        <dbReference type="ARBA" id="ARBA00022741"/>
    </source>
</evidence>
<dbReference type="PANTHER" id="PTHR43384">
    <property type="entry name" value="SEPTUM SITE-DETERMINING PROTEIN MIND HOMOLOG, CHLOROPLASTIC-RELATED"/>
    <property type="match status" value="1"/>
</dbReference>
<dbReference type="OrthoDB" id="9816297at2"/>
<keyword evidence="1" id="KW-0547">Nucleotide-binding</keyword>